<organism evidence="1 2">
    <name type="scientific">Xanthomonas oryzae pv. leersiae</name>
    <dbReference type="NCBI Taxonomy" id="3112258"/>
    <lineage>
        <taxon>Bacteria</taxon>
        <taxon>Pseudomonadati</taxon>
        <taxon>Pseudomonadota</taxon>
        <taxon>Gammaproteobacteria</taxon>
        <taxon>Lysobacterales</taxon>
        <taxon>Lysobacteraceae</taxon>
        <taxon>Xanthomonas</taxon>
    </lineage>
</organism>
<dbReference type="EMBL" id="CP127225">
    <property type="protein sequence ID" value="WIX05934.1"/>
    <property type="molecule type" value="Genomic_DNA"/>
</dbReference>
<gene>
    <name evidence="1" type="ORF">QN060_17575</name>
</gene>
<dbReference type="RefSeq" id="WP_285956685.1">
    <property type="nucleotide sequence ID" value="NZ_CP127225.1"/>
</dbReference>
<name>A0AAJ6GTE6_9XANT</name>
<evidence type="ECO:0000313" key="1">
    <source>
        <dbReference type="EMBL" id="WIX05934.1"/>
    </source>
</evidence>
<sequence>MKPRDARLFFDRDAQGLCARRDASWRAIGGLGSETVPAIGYRLSASQHYRGTRDSTGAEQNRAQVFPLLFRLQNACTPADVKETLG</sequence>
<dbReference type="Proteomes" id="UP001228059">
    <property type="component" value="Chromosome"/>
</dbReference>
<proteinExistence type="predicted"/>
<dbReference type="AlphaFoldDB" id="A0AAJ6GTE6"/>
<reference evidence="1 2" key="1">
    <citation type="submission" date="2023-05" db="EMBL/GenBank/DDBJ databases">
        <title>Complete Genome Resource of Xanthomonas oryzae pv. leersiae Strain YNJC Isolated From Plateau Japonica Rice in Southwest China.</title>
        <authorList>
            <person name="Aa X."/>
            <person name="Mei L."/>
            <person name="Liu P."/>
            <person name="Yang Y."/>
            <person name="Tang C."/>
            <person name="Zhang F."/>
            <person name="Dong C."/>
            <person name="Wang B."/>
            <person name="Chen X."/>
            <person name="Dai L."/>
        </authorList>
    </citation>
    <scope>NUCLEOTIDE SEQUENCE [LARGE SCALE GENOMIC DNA]</scope>
    <source>
        <strain evidence="1 2">YNJC</strain>
    </source>
</reference>
<accession>A0AAJ6GTE6</accession>
<protein>
    <submittedName>
        <fullName evidence="1">Uncharacterized protein</fullName>
    </submittedName>
</protein>
<evidence type="ECO:0000313" key="2">
    <source>
        <dbReference type="Proteomes" id="UP001228059"/>
    </source>
</evidence>